<reference evidence="1 2" key="1">
    <citation type="submission" date="2016-09" db="EMBL/GenBank/DDBJ databases">
        <authorList>
            <person name="Capua I."/>
            <person name="De Benedictis P."/>
            <person name="Joannis T."/>
            <person name="Lombin L.H."/>
            <person name="Cattoli G."/>
        </authorList>
    </citation>
    <scope>NUCLEOTIDE SEQUENCE [LARGE SCALE GENOMIC DNA]</scope>
    <source>
        <strain evidence="1 2">UB20</strain>
    </source>
</reference>
<dbReference type="EMBL" id="FMMM01000040">
    <property type="protein sequence ID" value="SCQ20666.1"/>
    <property type="molecule type" value="Genomic_DNA"/>
</dbReference>
<protein>
    <submittedName>
        <fullName evidence="1">Uncharacterized protein</fullName>
    </submittedName>
</protein>
<dbReference type="AlphaFoldDB" id="A0A1D3UKI4"/>
<evidence type="ECO:0000313" key="1">
    <source>
        <dbReference type="EMBL" id="SCQ20666.1"/>
    </source>
</evidence>
<evidence type="ECO:0000313" key="2">
    <source>
        <dbReference type="Proteomes" id="UP000182057"/>
    </source>
</evidence>
<accession>A0A1D3UKI4</accession>
<gene>
    <name evidence="1" type="ORF">TFUB20_01121</name>
</gene>
<organism evidence="1 2">
    <name type="scientific">Tannerella forsythia</name>
    <name type="common">Bacteroides forsythus</name>
    <dbReference type="NCBI Taxonomy" id="28112"/>
    <lineage>
        <taxon>Bacteria</taxon>
        <taxon>Pseudomonadati</taxon>
        <taxon>Bacteroidota</taxon>
        <taxon>Bacteroidia</taxon>
        <taxon>Bacteroidales</taxon>
        <taxon>Tannerellaceae</taxon>
        <taxon>Tannerella</taxon>
    </lineage>
</organism>
<proteinExistence type="predicted"/>
<sequence>MDVGVAQITCIISIIQDIQRLFFRKRKVGSIAMIKPETHYEILNIRTALEVLQDTARIYIVIFLTHCIRTYFNHTRYVSFETGSACRIRVDFSIICYPVIISVYAEDRSFCLICRCRYGIFCDTRMGKLA</sequence>
<name>A0A1D3UKI4_TANFO</name>
<dbReference type="Proteomes" id="UP000182057">
    <property type="component" value="Unassembled WGS sequence"/>
</dbReference>